<dbReference type="KEGG" id="sbj:CF168_03555"/>
<evidence type="ECO:0000313" key="1">
    <source>
        <dbReference type="EMBL" id="ASK71181.1"/>
    </source>
</evidence>
<dbReference type="Proteomes" id="UP000198367">
    <property type="component" value="Chromosome"/>
</dbReference>
<protein>
    <submittedName>
        <fullName evidence="1">Uncharacterized protein</fullName>
    </submittedName>
</protein>
<proteinExistence type="predicted"/>
<sequence length="299" mass="32946">MEASIADDWQYGLWSSLSLELLARAALSNISPVLLADSKNWRNINFALGNAPTAKMFNPISISTKEVLARLTELLPEFTEEMAGFCSKHTDDRNAELHSGEVIFGQNGTSRWLPRFYQSCDILLKSMGKALEDFVSDANNAKSLIKSLTDDASKSVKQDISAYSKVWSNKSDDEKQALVLQATAWATRQSGHRVECPSCNSVALIHGSPVGAVSTEIHDGDDEVVQRQSMLPSSFECIACGLKISGYSKLSACGLGDTFLAKTIYTPAEYFGLYTEDELQQAKDEVEASYTYEPDFNEY</sequence>
<name>A0A220UTB9_9GAMM</name>
<reference evidence="1 2" key="1">
    <citation type="submission" date="2017-07" db="EMBL/GenBank/DDBJ databases">
        <title>Phenotypical and genomic characterization of a clinical isolate of Shewanella bicestrii sp. nov. producing an extended-spectrum beta-lactamase and a new oxacillinase variant.</title>
        <authorList>
            <person name="Jousset A.B."/>
            <person name="Bonnin R.A."/>
            <person name="Girlich D."/>
            <person name="Dabos L."/>
            <person name="Potron A."/>
            <person name="Dortet L."/>
            <person name="Glaser P."/>
            <person name="Naas T."/>
        </authorList>
    </citation>
    <scope>NUCLEOTIDE SEQUENCE [LARGE SCALE GENOMIC DNA]</scope>
    <source>
        <strain evidence="1 2">JAB-1</strain>
    </source>
</reference>
<keyword evidence="2" id="KW-1185">Reference proteome</keyword>
<dbReference type="AlphaFoldDB" id="A0A220UTB9"/>
<gene>
    <name evidence="1" type="ORF">CF168_03555</name>
</gene>
<evidence type="ECO:0000313" key="2">
    <source>
        <dbReference type="Proteomes" id="UP000198367"/>
    </source>
</evidence>
<dbReference type="EMBL" id="CP022358">
    <property type="protein sequence ID" value="ASK71181.1"/>
    <property type="molecule type" value="Genomic_DNA"/>
</dbReference>
<organism evidence="1 2">
    <name type="scientific">Shewanella bicestrii</name>
    <dbReference type="NCBI Taxonomy" id="2018305"/>
    <lineage>
        <taxon>Bacteria</taxon>
        <taxon>Pseudomonadati</taxon>
        <taxon>Pseudomonadota</taxon>
        <taxon>Gammaproteobacteria</taxon>
        <taxon>Alteromonadales</taxon>
        <taxon>Shewanellaceae</taxon>
        <taxon>Shewanella</taxon>
    </lineage>
</organism>
<accession>A0A220UTB9</accession>